<reference evidence="5" key="1">
    <citation type="submission" date="2025-08" db="UniProtKB">
        <authorList>
            <consortium name="RefSeq"/>
        </authorList>
    </citation>
    <scope>IDENTIFICATION</scope>
</reference>
<dbReference type="PROSITE" id="PS51450">
    <property type="entry name" value="LRR"/>
    <property type="match status" value="1"/>
</dbReference>
<gene>
    <name evidence="5" type="primary">LOC107273451</name>
</gene>
<dbReference type="Proteomes" id="UP000694920">
    <property type="component" value="Unplaced"/>
</dbReference>
<evidence type="ECO:0000256" key="2">
    <source>
        <dbReference type="ARBA" id="ARBA00022737"/>
    </source>
</evidence>
<keyword evidence="1" id="KW-0433">Leucine-rich repeat</keyword>
<accession>A0AAJ7CC62</accession>
<evidence type="ECO:0000313" key="5">
    <source>
        <dbReference type="RefSeq" id="XP_015607151.1"/>
    </source>
</evidence>
<dbReference type="Gene3D" id="3.80.10.10">
    <property type="entry name" value="Ribonuclease Inhibitor"/>
    <property type="match status" value="1"/>
</dbReference>
<dbReference type="PANTHER" id="PTHR45617">
    <property type="entry name" value="LEUCINE RICH REPEAT FAMILY PROTEIN"/>
    <property type="match status" value="1"/>
</dbReference>
<dbReference type="SUPFAM" id="SSF52058">
    <property type="entry name" value="L domain-like"/>
    <property type="match status" value="1"/>
</dbReference>
<proteinExistence type="predicted"/>
<keyword evidence="2" id="KW-0677">Repeat</keyword>
<dbReference type="Pfam" id="PF13855">
    <property type="entry name" value="LRR_8"/>
    <property type="match status" value="1"/>
</dbReference>
<name>A0AAJ7CC62_CEPCN</name>
<keyword evidence="3" id="KW-0732">Signal</keyword>
<evidence type="ECO:0000256" key="3">
    <source>
        <dbReference type="SAM" id="SignalP"/>
    </source>
</evidence>
<dbReference type="InterPro" id="IPR003591">
    <property type="entry name" value="Leu-rich_rpt_typical-subtyp"/>
</dbReference>
<protein>
    <submittedName>
        <fullName evidence="5">p-granule-associated novel protein 1</fullName>
    </submittedName>
</protein>
<evidence type="ECO:0000313" key="4">
    <source>
        <dbReference type="Proteomes" id="UP000694920"/>
    </source>
</evidence>
<dbReference type="GeneID" id="107273451"/>
<dbReference type="InterPro" id="IPR032675">
    <property type="entry name" value="LRR_dom_sf"/>
</dbReference>
<dbReference type="PANTHER" id="PTHR45617:SF181">
    <property type="entry name" value="LP04042P"/>
    <property type="match status" value="1"/>
</dbReference>
<keyword evidence="4" id="KW-1185">Reference proteome</keyword>
<dbReference type="RefSeq" id="XP_015607151.1">
    <property type="nucleotide sequence ID" value="XM_015751665.2"/>
</dbReference>
<sequence>MRVALIFVFLCIVNNLGISQGFCSNNIGDHDSGSWLKCSNTNIQEALSAGNLAFSGIVISHSNISTIGPYAFTKYAGTLKELNLLTCGISSVSPNAFKTLSQLRKLSLAYNNITVVHPEWFDDLIWLEDLDLSFNNIGTIPSKAFEGMANVRSLSIRHNKMTCFRTADTFAKMKSLKEIHIEGNPWEMNYRGKMTRWFHDKKINYHVNTKTMEHILDEILWICSNRESNVCGSENHVRDCFAILLLNQLRSAERTSNSYALVESKCIRERNEFTTCVSRSTDNKVTTNGKAVKMLLSGLWAMKSS</sequence>
<dbReference type="KEGG" id="ccin:107273451"/>
<evidence type="ECO:0000256" key="1">
    <source>
        <dbReference type="ARBA" id="ARBA00022614"/>
    </source>
</evidence>
<dbReference type="InterPro" id="IPR001611">
    <property type="entry name" value="Leu-rich_rpt"/>
</dbReference>
<feature type="chain" id="PRO_5042488805" evidence="3">
    <location>
        <begin position="22"/>
        <end position="305"/>
    </location>
</feature>
<dbReference type="AlphaFoldDB" id="A0AAJ7CC62"/>
<organism evidence="4 5">
    <name type="scientific">Cephus cinctus</name>
    <name type="common">Wheat stem sawfly</name>
    <dbReference type="NCBI Taxonomy" id="211228"/>
    <lineage>
        <taxon>Eukaryota</taxon>
        <taxon>Metazoa</taxon>
        <taxon>Ecdysozoa</taxon>
        <taxon>Arthropoda</taxon>
        <taxon>Hexapoda</taxon>
        <taxon>Insecta</taxon>
        <taxon>Pterygota</taxon>
        <taxon>Neoptera</taxon>
        <taxon>Endopterygota</taxon>
        <taxon>Hymenoptera</taxon>
        <taxon>Cephoidea</taxon>
        <taxon>Cephidae</taxon>
        <taxon>Cephus</taxon>
    </lineage>
</organism>
<dbReference type="SMART" id="SM00369">
    <property type="entry name" value="LRR_TYP"/>
    <property type="match status" value="3"/>
</dbReference>
<feature type="signal peptide" evidence="3">
    <location>
        <begin position="1"/>
        <end position="21"/>
    </location>
</feature>